<dbReference type="OrthoDB" id="8549005at2"/>
<evidence type="ECO:0000313" key="6">
    <source>
        <dbReference type="Proteomes" id="UP000321055"/>
    </source>
</evidence>
<evidence type="ECO:0000313" key="1">
    <source>
        <dbReference type="EMBL" id="PTQ77247.1"/>
    </source>
</evidence>
<name>A0A1H8LXE7_9PROT</name>
<dbReference type="Proteomes" id="UP000321055">
    <property type="component" value="Unassembled WGS sequence"/>
</dbReference>
<evidence type="ECO:0000313" key="2">
    <source>
        <dbReference type="EMBL" id="SEO09765.1"/>
    </source>
</evidence>
<dbReference type="Proteomes" id="UP000198814">
    <property type="component" value="Unassembled WGS sequence"/>
</dbReference>
<evidence type="ECO:0000313" key="3">
    <source>
        <dbReference type="EMBL" id="TXI29375.1"/>
    </source>
</evidence>
<dbReference type="Proteomes" id="UP000244128">
    <property type="component" value="Unassembled WGS sequence"/>
</dbReference>
<sequence>MKILVHFKSGFKQTFIVPKCMLALEFRNMAKDIGGNIESIEFSLPPRRQSNISIAERRLGIVRLPEKR</sequence>
<reference evidence="2" key="2">
    <citation type="submission" date="2016-10" db="EMBL/GenBank/DDBJ databases">
        <authorList>
            <person name="de Groot N.N."/>
        </authorList>
    </citation>
    <scope>NUCLEOTIDE SEQUENCE [LARGE SCALE GENOMIC DNA]</scope>
    <source>
        <strain evidence="2">Nm76</strain>
    </source>
</reference>
<protein>
    <submittedName>
        <fullName evidence="2">Uncharacterized protein</fullName>
    </submittedName>
</protein>
<dbReference type="EMBL" id="SSFX01000036">
    <property type="protein sequence ID" value="TXI29375.1"/>
    <property type="molecule type" value="Genomic_DNA"/>
</dbReference>
<dbReference type="RefSeq" id="WP_090316386.1">
    <property type="nucleotide sequence ID" value="NZ_FNOE01000004.1"/>
</dbReference>
<keyword evidence="4" id="KW-1185">Reference proteome</keyword>
<reference evidence="1 5" key="3">
    <citation type="submission" date="2018-04" db="EMBL/GenBank/DDBJ databases">
        <title>Active sludge and wastewater microbial communities from Klosterneuburg, Austria.</title>
        <authorList>
            <person name="Wagner M."/>
        </authorList>
    </citation>
    <scope>NUCLEOTIDE SEQUENCE [LARGE SCALE GENOMIC DNA]</scope>
    <source>
        <strain evidence="1 5">Nm49</strain>
    </source>
</reference>
<accession>A0A1H8LXE7</accession>
<evidence type="ECO:0000313" key="5">
    <source>
        <dbReference type="Proteomes" id="UP000244128"/>
    </source>
</evidence>
<dbReference type="EMBL" id="FODO01000004">
    <property type="protein sequence ID" value="SEO09765.1"/>
    <property type="molecule type" value="Genomic_DNA"/>
</dbReference>
<dbReference type="AlphaFoldDB" id="A0A1H8LXE7"/>
<organism evidence="2 4">
    <name type="scientific">Nitrosomonas oligotropha</name>
    <dbReference type="NCBI Taxonomy" id="42354"/>
    <lineage>
        <taxon>Bacteria</taxon>
        <taxon>Pseudomonadati</taxon>
        <taxon>Pseudomonadota</taxon>
        <taxon>Betaproteobacteria</taxon>
        <taxon>Nitrosomonadales</taxon>
        <taxon>Nitrosomonadaceae</taxon>
        <taxon>Nitrosomonas</taxon>
    </lineage>
</organism>
<gene>
    <name evidence="1" type="ORF">C8R26_10931</name>
    <name evidence="3" type="ORF">E6Q60_04510</name>
    <name evidence="2" type="ORF">SAMN05216333_10491</name>
</gene>
<reference evidence="4" key="1">
    <citation type="submission" date="2016-10" db="EMBL/GenBank/DDBJ databases">
        <authorList>
            <person name="Varghese N."/>
            <person name="Submissions S."/>
        </authorList>
    </citation>
    <scope>NUCLEOTIDE SEQUENCE [LARGE SCALE GENOMIC DNA]</scope>
    <source>
        <strain evidence="4">Nm76</strain>
    </source>
</reference>
<reference evidence="3 6" key="4">
    <citation type="submission" date="2018-09" db="EMBL/GenBank/DDBJ databases">
        <title>Metagenome Assembled Genomes from an Advanced Water Purification Facility.</title>
        <authorList>
            <person name="Stamps B.W."/>
            <person name="Spear J.R."/>
        </authorList>
    </citation>
    <scope>NUCLEOTIDE SEQUENCE [LARGE SCALE GENOMIC DNA]</scope>
    <source>
        <strain evidence="3">Bin_54_1</strain>
    </source>
</reference>
<dbReference type="EMBL" id="QAOI01000009">
    <property type="protein sequence ID" value="PTQ77247.1"/>
    <property type="molecule type" value="Genomic_DNA"/>
</dbReference>
<evidence type="ECO:0000313" key="4">
    <source>
        <dbReference type="Proteomes" id="UP000198814"/>
    </source>
</evidence>
<proteinExistence type="predicted"/>